<comment type="subunit">
    <text evidence="3 10">Component of the Mediator complex.</text>
</comment>
<dbReference type="Gene3D" id="1.10.246.20">
    <property type="entry name" value="Coactivator CBP, KIX domain"/>
    <property type="match status" value="1"/>
</dbReference>
<evidence type="ECO:0000256" key="3">
    <source>
        <dbReference type="ARBA" id="ARBA00011837"/>
    </source>
</evidence>
<accession>A0AAV4X7E2</accession>
<gene>
    <name evidence="15" type="primary">med15</name>
    <name evidence="10" type="synonym">MED15</name>
    <name evidence="15" type="ORF">CDAR_405882</name>
</gene>
<dbReference type="GO" id="GO:0005634">
    <property type="term" value="C:nucleus"/>
    <property type="evidence" value="ECO:0007669"/>
    <property type="project" value="UniProtKB-SubCell"/>
</dbReference>
<dbReference type="GO" id="GO:0003712">
    <property type="term" value="F:transcription coregulator activity"/>
    <property type="evidence" value="ECO:0007669"/>
    <property type="project" value="InterPro"/>
</dbReference>
<evidence type="ECO:0000256" key="9">
    <source>
        <dbReference type="ARBA" id="ARBA00032016"/>
    </source>
</evidence>
<evidence type="ECO:0000256" key="2">
    <source>
        <dbReference type="ARBA" id="ARBA00009807"/>
    </source>
</evidence>
<dbReference type="GO" id="GO:0006355">
    <property type="term" value="P:regulation of DNA-templated transcription"/>
    <property type="evidence" value="ECO:0007669"/>
    <property type="project" value="InterPro"/>
</dbReference>
<keyword evidence="5 10" id="KW-0805">Transcription regulation</keyword>
<feature type="domain" description="ARC105/Med15 mediator subunit C-terminal" evidence="14">
    <location>
        <begin position="520"/>
        <end position="628"/>
    </location>
</feature>
<comment type="subcellular location">
    <subcellularLocation>
        <location evidence="1 10">Nucleus</location>
    </subcellularLocation>
</comment>
<evidence type="ECO:0000256" key="5">
    <source>
        <dbReference type="ARBA" id="ARBA00023015"/>
    </source>
</evidence>
<feature type="domain" description="ARC105/Med15 mediator subunit central" evidence="13">
    <location>
        <begin position="382"/>
        <end position="492"/>
    </location>
</feature>
<dbReference type="PANTHER" id="PTHR31804">
    <property type="entry name" value="MEDIATOR OF RNA POLYMERASE II TRANSCRIPTION SUBUNIT 15"/>
    <property type="match status" value="1"/>
</dbReference>
<dbReference type="Pfam" id="PF09606">
    <property type="entry name" value="Med15_N"/>
    <property type="match status" value="1"/>
</dbReference>
<feature type="domain" description="Mediator of RNA polymerase II transcription subunit 15 N-terminal" evidence="12">
    <location>
        <begin position="9"/>
        <end position="77"/>
    </location>
</feature>
<protein>
    <recommendedName>
        <fullName evidence="4 10">Mediator of RNA polymerase II transcription subunit 15</fullName>
    </recommendedName>
    <alternativeName>
        <fullName evidence="9 10">Mediator complex subunit 15</fullName>
    </alternativeName>
</protein>
<dbReference type="InterPro" id="IPR048386">
    <property type="entry name" value="Med15_C"/>
</dbReference>
<evidence type="ECO:0000256" key="8">
    <source>
        <dbReference type="ARBA" id="ARBA00023242"/>
    </source>
</evidence>
<dbReference type="FunFam" id="1.10.246.20:FF:000002">
    <property type="entry name" value="Mediator of RNA polymerase II transcription subunit 15"/>
    <property type="match status" value="1"/>
</dbReference>
<proteinExistence type="inferred from homology"/>
<dbReference type="AlphaFoldDB" id="A0AAV4X7E2"/>
<evidence type="ECO:0000259" key="14">
    <source>
        <dbReference type="Pfam" id="PF21539"/>
    </source>
</evidence>
<evidence type="ECO:0000259" key="13">
    <source>
        <dbReference type="Pfam" id="PF21538"/>
    </source>
</evidence>
<comment type="function">
    <text evidence="10">Component of the Mediator complex, a coactivator involved in the regulated transcription of nearly all RNA polymerase II-dependent genes. Mediator functions as a bridge to convey information from gene-specific regulatory proteins to the basal RNA polymerase II transcription machinery. Mediator is recruited to promoters by direct interactions with regulatory proteins and serves as a scaffold for the assembly of a functional preinitiation complex with RNA polymerase II and the general transcription factors.</text>
</comment>
<evidence type="ECO:0000256" key="11">
    <source>
        <dbReference type="SAM" id="MobiDB-lite"/>
    </source>
</evidence>
<dbReference type="Proteomes" id="UP001054837">
    <property type="component" value="Unassembled WGS sequence"/>
</dbReference>
<evidence type="ECO:0000256" key="6">
    <source>
        <dbReference type="ARBA" id="ARBA00023159"/>
    </source>
</evidence>
<dbReference type="InterPro" id="IPR036529">
    <property type="entry name" value="KIX_dom_sf"/>
</dbReference>
<reference evidence="15 16" key="1">
    <citation type="submission" date="2021-06" db="EMBL/GenBank/DDBJ databases">
        <title>Caerostris darwini draft genome.</title>
        <authorList>
            <person name="Kono N."/>
            <person name="Arakawa K."/>
        </authorList>
    </citation>
    <scope>NUCLEOTIDE SEQUENCE [LARGE SCALE GENOMIC DNA]</scope>
</reference>
<keyword evidence="6 10" id="KW-0010">Activator</keyword>
<dbReference type="CDD" id="cd11685">
    <property type="entry name" value="UEV_TSG101-like"/>
    <property type="match status" value="1"/>
</dbReference>
<evidence type="ECO:0000256" key="4">
    <source>
        <dbReference type="ARBA" id="ARBA00019613"/>
    </source>
</evidence>
<dbReference type="InterPro" id="IPR019087">
    <property type="entry name" value="Med15_N"/>
</dbReference>
<keyword evidence="7 10" id="KW-0804">Transcription</keyword>
<dbReference type="InterPro" id="IPR048385">
    <property type="entry name" value="Med15_central"/>
</dbReference>
<comment type="similarity">
    <text evidence="2 10">Belongs to the Mediator complex subunit 15 family.</text>
</comment>
<feature type="region of interest" description="Disordered" evidence="11">
    <location>
        <begin position="240"/>
        <end position="343"/>
    </location>
</feature>
<dbReference type="EMBL" id="BPLQ01015702">
    <property type="protein sequence ID" value="GIY89895.1"/>
    <property type="molecule type" value="Genomic_DNA"/>
</dbReference>
<feature type="domain" description="ARC105/Med15 mediator subunit central" evidence="13">
    <location>
        <begin position="343"/>
        <end position="373"/>
    </location>
</feature>
<dbReference type="Pfam" id="PF21539">
    <property type="entry name" value="Med15_C"/>
    <property type="match status" value="1"/>
</dbReference>
<dbReference type="PANTHER" id="PTHR31804:SF3">
    <property type="entry name" value="MEDIATOR OF RNA POLYMERASE II TRANSCRIPTION SUBUNIT 15"/>
    <property type="match status" value="1"/>
</dbReference>
<keyword evidence="16" id="KW-1185">Reference proteome</keyword>
<sequence length="639" mass="69750">MENMADSQDNAWRGQSFRQNVRVKIEEAIRQSGNPTTKSVGEMENHVFQKAKSREEYLGFVARLIIHVREMNSKKAMTGAVPSANMGQTGGVNVGVSDPMSALKSMAGQGSGGTVTIQSQPGQTQMTASLLGSGGTMTAPPQPQPQIQVQSLGQGIAPGSGPNVVTSSINPQGMSPMVMQQTRFLGPGGVLTSQQIQQRPQMLAPNVQVLQKFRQQVPPPNVTSTQIPMQGNYNETMFMQSQQSPLSTQFQGHSPAPSNMPNQGPNSNQSAVPSPASHHNQNISSQMVQSPAVYGQSPNSQIAPSPAGSYSVRTPGAPSPGSALNTPIPAGPAPSPINRSSQDDCYLEKRKQLSKYIEPLKKMINRIDKDESKFAVKMCFVRESNDTDKKKDLNRMKNLLDLLTDPNRRCPMEVLIKCEHVLEKMNPSFMQMEGALPTASGSALTTAPTQPAAFPPKTQEQNICQPLIDALQNISKSPMFNHILAKIFDPPLIALFGPTVRHFTPTPPKKRKLEEDSNEISDLLQGEIARLDQKFKVQLDPVQHFGSKTVNLICQLDDKNLPCVPAISITVPENYPEVPPQCYTTKDEYESTSILQKIQQILSTRLSTMPQKYSITCLLDTWEMSVRQACASNPVAVEN</sequence>
<keyword evidence="8 10" id="KW-0539">Nucleus</keyword>
<evidence type="ECO:0000256" key="7">
    <source>
        <dbReference type="ARBA" id="ARBA00023163"/>
    </source>
</evidence>
<comment type="caution">
    <text evidence="15">The sequence shown here is derived from an EMBL/GenBank/DDBJ whole genome shotgun (WGS) entry which is preliminary data.</text>
</comment>
<evidence type="ECO:0000256" key="10">
    <source>
        <dbReference type="RuleBase" id="RU364148"/>
    </source>
</evidence>
<evidence type="ECO:0000259" key="12">
    <source>
        <dbReference type="Pfam" id="PF09606"/>
    </source>
</evidence>
<evidence type="ECO:0000313" key="16">
    <source>
        <dbReference type="Proteomes" id="UP001054837"/>
    </source>
</evidence>
<evidence type="ECO:0000313" key="15">
    <source>
        <dbReference type="EMBL" id="GIY89895.1"/>
    </source>
</evidence>
<name>A0AAV4X7E2_9ARAC</name>
<evidence type="ECO:0000256" key="1">
    <source>
        <dbReference type="ARBA" id="ARBA00004123"/>
    </source>
</evidence>
<organism evidence="15 16">
    <name type="scientific">Caerostris darwini</name>
    <dbReference type="NCBI Taxonomy" id="1538125"/>
    <lineage>
        <taxon>Eukaryota</taxon>
        <taxon>Metazoa</taxon>
        <taxon>Ecdysozoa</taxon>
        <taxon>Arthropoda</taxon>
        <taxon>Chelicerata</taxon>
        <taxon>Arachnida</taxon>
        <taxon>Araneae</taxon>
        <taxon>Araneomorphae</taxon>
        <taxon>Entelegynae</taxon>
        <taxon>Araneoidea</taxon>
        <taxon>Araneidae</taxon>
        <taxon>Caerostris</taxon>
    </lineage>
</organism>
<dbReference type="Pfam" id="PF21538">
    <property type="entry name" value="Med15_M"/>
    <property type="match status" value="2"/>
</dbReference>
<feature type="compositionally biased region" description="Polar residues" evidence="11">
    <location>
        <begin position="240"/>
        <end position="289"/>
    </location>
</feature>